<evidence type="ECO:0000313" key="4">
    <source>
        <dbReference type="Proteomes" id="UP000010716"/>
    </source>
</evidence>
<dbReference type="EMBL" id="CP082237">
    <property type="protein sequence ID" value="QZT34894.1"/>
    <property type="molecule type" value="Genomic_DNA"/>
</dbReference>
<accession>F5L5N9</accession>
<evidence type="ECO:0000313" key="3">
    <source>
        <dbReference type="EMBL" id="QZT34894.1"/>
    </source>
</evidence>
<dbReference type="Proteomes" id="UP000825179">
    <property type="component" value="Chromosome"/>
</dbReference>
<dbReference type="OrthoDB" id="9811308at2"/>
<reference evidence="3 5" key="2">
    <citation type="journal article" date="2020" name="Extremophiles">
        <title>Genomic analysis of Caldalkalibacillus thermarum TA2.A1 reveals aerobic alkaliphilic metabolism and evolutionary hallmarks linking alkaliphilic bacteria and plant life.</title>
        <authorList>
            <person name="de Jong S.I."/>
            <person name="van den Broek M.A."/>
            <person name="Merkel A.Y."/>
            <person name="de la Torre Cortes P."/>
            <person name="Kalamorz F."/>
            <person name="Cook G.M."/>
            <person name="van Loosdrecht M.C.M."/>
            <person name="McMillan D.G.G."/>
        </authorList>
    </citation>
    <scope>NUCLEOTIDE SEQUENCE [LARGE SCALE GENOMIC DNA]</scope>
    <source>
        <strain evidence="3 5">TA2.A1</strain>
    </source>
</reference>
<dbReference type="RefSeq" id="WP_007503865.1">
    <property type="nucleotide sequence ID" value="NZ_AFCE01000110.1"/>
</dbReference>
<keyword evidence="1" id="KW-1133">Transmembrane helix</keyword>
<gene>
    <name evidence="2" type="ORF">CathTA2_1102</name>
    <name evidence="3" type="ORF">HUR95_06500</name>
</gene>
<keyword evidence="5" id="KW-1185">Reference proteome</keyword>
<dbReference type="EMBL" id="AFCE01000110">
    <property type="protein sequence ID" value="EGL83356.1"/>
    <property type="molecule type" value="Genomic_DNA"/>
</dbReference>
<evidence type="ECO:0000313" key="2">
    <source>
        <dbReference type="EMBL" id="EGL83356.1"/>
    </source>
</evidence>
<dbReference type="KEGG" id="cthu:HUR95_06500"/>
<protein>
    <submittedName>
        <fullName evidence="3">AzlD domain-containing protein</fullName>
    </submittedName>
    <submittedName>
        <fullName evidence="2">Branched-chain amino acid transport</fullName>
    </submittedName>
</protein>
<name>F5L5N9_CALTT</name>
<evidence type="ECO:0000256" key="1">
    <source>
        <dbReference type="SAM" id="Phobius"/>
    </source>
</evidence>
<sequence length="101" mass="11015">MGLLLIILGMAVVTFVPRLLPVFIIDRLTLPKWMHKWLRSIPYAALGALIFPGILSVEPSSPVIGVIGGGVAALIAYFRGHILLVILAAILTVFILQMWLI</sequence>
<evidence type="ECO:0000313" key="5">
    <source>
        <dbReference type="Proteomes" id="UP000825179"/>
    </source>
</evidence>
<keyword evidence="1" id="KW-0812">Transmembrane</keyword>
<keyword evidence="1" id="KW-0472">Membrane</keyword>
<dbReference type="eggNOG" id="COG4392">
    <property type="taxonomic scope" value="Bacteria"/>
</dbReference>
<dbReference type="InterPro" id="IPR008407">
    <property type="entry name" value="Brnchd-chn_aa_trnsp_AzlD"/>
</dbReference>
<feature type="transmembrane region" description="Helical" evidence="1">
    <location>
        <begin position="6"/>
        <end position="25"/>
    </location>
</feature>
<feature type="transmembrane region" description="Helical" evidence="1">
    <location>
        <begin position="83"/>
        <end position="100"/>
    </location>
</feature>
<organism evidence="2 4">
    <name type="scientific">Caldalkalibacillus thermarum (strain TA2.A1)</name>
    <dbReference type="NCBI Taxonomy" id="986075"/>
    <lineage>
        <taxon>Bacteria</taxon>
        <taxon>Bacillati</taxon>
        <taxon>Bacillota</taxon>
        <taxon>Bacilli</taxon>
        <taxon>Bacillales</taxon>
        <taxon>Bacillaceae</taxon>
        <taxon>Caldalkalibacillus</taxon>
    </lineage>
</organism>
<proteinExistence type="predicted"/>
<dbReference type="AlphaFoldDB" id="F5L5N9"/>
<dbReference type="Pfam" id="PF05437">
    <property type="entry name" value="AzlD"/>
    <property type="match status" value="1"/>
</dbReference>
<dbReference type="Proteomes" id="UP000010716">
    <property type="component" value="Unassembled WGS sequence"/>
</dbReference>
<reference evidence="2 4" key="1">
    <citation type="journal article" date="2011" name="J. Bacteriol.">
        <title>Draft genome sequence of the thermoalkaliphilic Caldalkalibacillus thermarum strain TA2.A1.</title>
        <authorList>
            <person name="Kalamorz F."/>
            <person name="Keis S."/>
            <person name="McMillan D.G."/>
            <person name="Olsson K."/>
            <person name="Stanton J.A."/>
            <person name="Stockwell P."/>
            <person name="Black M.A."/>
            <person name="Klingeman D.M."/>
            <person name="Land M.L."/>
            <person name="Han C.S."/>
            <person name="Martin S.L."/>
            <person name="Becher S.A."/>
            <person name="Peddie C.J."/>
            <person name="Morgan H.W."/>
            <person name="Matthies D."/>
            <person name="Preiss L."/>
            <person name="Meier T."/>
            <person name="Brown S.D."/>
            <person name="Cook G.M."/>
        </authorList>
    </citation>
    <scope>NUCLEOTIDE SEQUENCE [LARGE SCALE GENOMIC DNA]</scope>
    <source>
        <strain evidence="2 4">TA2.A1</strain>
    </source>
</reference>
<reference evidence="3" key="3">
    <citation type="submission" date="2021-08" db="EMBL/GenBank/DDBJ databases">
        <authorList>
            <person name="de Jong S."/>
            <person name="van den Broek M."/>
            <person name="Merkel A."/>
            <person name="de la Torre Cortes P."/>
            <person name="Kalamorz F."/>
            <person name="Cook G."/>
            <person name="van Loosdrecht M."/>
            <person name="McMillan D."/>
        </authorList>
    </citation>
    <scope>NUCLEOTIDE SEQUENCE</scope>
    <source>
        <strain evidence="3">TA2.A1</strain>
    </source>
</reference>